<evidence type="ECO:0000313" key="3">
    <source>
        <dbReference type="Proteomes" id="UP001302321"/>
    </source>
</evidence>
<dbReference type="InterPro" id="IPR004045">
    <property type="entry name" value="Glutathione_S-Trfase_N"/>
</dbReference>
<dbReference type="InterPro" id="IPR036282">
    <property type="entry name" value="Glutathione-S-Trfase_C_sf"/>
</dbReference>
<accession>A0AAN6W7M7</accession>
<dbReference type="Pfam" id="PF22041">
    <property type="entry name" value="GST_C_7"/>
    <property type="match status" value="1"/>
</dbReference>
<dbReference type="SUPFAM" id="SSF52833">
    <property type="entry name" value="Thioredoxin-like"/>
    <property type="match status" value="1"/>
</dbReference>
<dbReference type="Gene3D" id="1.20.1050.10">
    <property type="match status" value="1"/>
</dbReference>
<dbReference type="EMBL" id="MU866251">
    <property type="protein sequence ID" value="KAK4175052.1"/>
    <property type="molecule type" value="Genomic_DNA"/>
</dbReference>
<gene>
    <name evidence="2" type="ORF">QBC36DRAFT_190830</name>
</gene>
<keyword evidence="3" id="KW-1185">Reference proteome</keyword>
<dbReference type="InterPro" id="IPR036249">
    <property type="entry name" value="Thioredoxin-like_sf"/>
</dbReference>
<reference evidence="2" key="2">
    <citation type="submission" date="2023-05" db="EMBL/GenBank/DDBJ databases">
        <authorList>
            <consortium name="Lawrence Berkeley National Laboratory"/>
            <person name="Steindorff A."/>
            <person name="Hensen N."/>
            <person name="Bonometti L."/>
            <person name="Westerberg I."/>
            <person name="Brannstrom I.O."/>
            <person name="Guillou S."/>
            <person name="Cros-Aarteil S."/>
            <person name="Calhoun S."/>
            <person name="Haridas S."/>
            <person name="Kuo A."/>
            <person name="Mondo S."/>
            <person name="Pangilinan J."/>
            <person name="Riley R."/>
            <person name="Labutti K."/>
            <person name="Andreopoulos B."/>
            <person name="Lipzen A."/>
            <person name="Chen C."/>
            <person name="Yanf M."/>
            <person name="Daum C."/>
            <person name="Ng V."/>
            <person name="Clum A."/>
            <person name="Ohm R."/>
            <person name="Martin F."/>
            <person name="Silar P."/>
            <person name="Natvig D."/>
            <person name="Lalanne C."/>
            <person name="Gautier V."/>
            <person name="Ament-Velasquez S.L."/>
            <person name="Kruys A."/>
            <person name="Hutchinson M.I."/>
            <person name="Powell A.J."/>
            <person name="Barry K."/>
            <person name="Miller A.N."/>
            <person name="Grigoriev I.V."/>
            <person name="Debuchy R."/>
            <person name="Gladieux P."/>
            <person name="Thoren M.H."/>
            <person name="Johannesson H."/>
        </authorList>
    </citation>
    <scope>NUCLEOTIDE SEQUENCE</scope>
    <source>
        <strain evidence="2">CBS 892.96</strain>
    </source>
</reference>
<reference evidence="2" key="1">
    <citation type="journal article" date="2023" name="Mol. Phylogenet. Evol.">
        <title>Genome-scale phylogeny and comparative genomics of the fungal order Sordariales.</title>
        <authorList>
            <person name="Hensen N."/>
            <person name="Bonometti L."/>
            <person name="Westerberg I."/>
            <person name="Brannstrom I.O."/>
            <person name="Guillou S."/>
            <person name="Cros-Aarteil S."/>
            <person name="Calhoun S."/>
            <person name="Haridas S."/>
            <person name="Kuo A."/>
            <person name="Mondo S."/>
            <person name="Pangilinan J."/>
            <person name="Riley R."/>
            <person name="LaButti K."/>
            <person name="Andreopoulos B."/>
            <person name="Lipzen A."/>
            <person name="Chen C."/>
            <person name="Yan M."/>
            <person name="Daum C."/>
            <person name="Ng V."/>
            <person name="Clum A."/>
            <person name="Steindorff A."/>
            <person name="Ohm R.A."/>
            <person name="Martin F."/>
            <person name="Silar P."/>
            <person name="Natvig D.O."/>
            <person name="Lalanne C."/>
            <person name="Gautier V."/>
            <person name="Ament-Velasquez S.L."/>
            <person name="Kruys A."/>
            <person name="Hutchinson M.I."/>
            <person name="Powell A.J."/>
            <person name="Barry K."/>
            <person name="Miller A.N."/>
            <person name="Grigoriev I.V."/>
            <person name="Debuchy R."/>
            <person name="Gladieux P."/>
            <person name="Hiltunen Thoren M."/>
            <person name="Johannesson H."/>
        </authorList>
    </citation>
    <scope>NUCLEOTIDE SEQUENCE</scope>
    <source>
        <strain evidence="2">CBS 892.96</strain>
    </source>
</reference>
<dbReference type="PROSITE" id="PS50404">
    <property type="entry name" value="GST_NTER"/>
    <property type="match status" value="1"/>
</dbReference>
<protein>
    <recommendedName>
        <fullName evidence="1">GST N-terminal domain-containing protein</fullName>
    </recommendedName>
</protein>
<dbReference type="Gene3D" id="3.40.30.10">
    <property type="entry name" value="Glutaredoxin"/>
    <property type="match status" value="1"/>
</dbReference>
<sequence>MKSASSTATGDSPRLVYYDIAFAKPREENTAAPNPWKARYALNFKGVSYSTEWVQMPDITKVRKSLGASACRKFADGTDFYTLPVLKDTDTGAIVGDSFDIALYIQDTFPDSGGDLFPPQPDLNYVCPGAMEVLIPLSKREDVAYTDYSKFNTNVDWAFTLHAQLMGTGMRWDPEVEEQVKAEFVRRVGAKSWEDMGVYGEAREKLLVSLKETLTDLAAMYKRDTLGPFLLGSQASHADFIVGGWLRMMQKTLPESEWKQVEEWHDGVFGRLHAALQKNYGDVK</sequence>
<comment type="caution">
    <text evidence="2">The sequence shown here is derived from an EMBL/GenBank/DDBJ whole genome shotgun (WGS) entry which is preliminary data.</text>
</comment>
<dbReference type="Pfam" id="PF13409">
    <property type="entry name" value="GST_N_2"/>
    <property type="match status" value="1"/>
</dbReference>
<feature type="domain" description="GST N-terminal" evidence="1">
    <location>
        <begin position="22"/>
        <end position="113"/>
    </location>
</feature>
<evidence type="ECO:0000313" key="2">
    <source>
        <dbReference type="EMBL" id="KAK4175052.1"/>
    </source>
</evidence>
<dbReference type="Proteomes" id="UP001302321">
    <property type="component" value="Unassembled WGS sequence"/>
</dbReference>
<organism evidence="2 3">
    <name type="scientific">Triangularia setosa</name>
    <dbReference type="NCBI Taxonomy" id="2587417"/>
    <lineage>
        <taxon>Eukaryota</taxon>
        <taxon>Fungi</taxon>
        <taxon>Dikarya</taxon>
        <taxon>Ascomycota</taxon>
        <taxon>Pezizomycotina</taxon>
        <taxon>Sordariomycetes</taxon>
        <taxon>Sordariomycetidae</taxon>
        <taxon>Sordariales</taxon>
        <taxon>Podosporaceae</taxon>
        <taxon>Triangularia</taxon>
    </lineage>
</organism>
<evidence type="ECO:0000259" key="1">
    <source>
        <dbReference type="PROSITE" id="PS50404"/>
    </source>
</evidence>
<proteinExistence type="predicted"/>
<name>A0AAN6W7M7_9PEZI</name>
<dbReference type="InterPro" id="IPR054416">
    <property type="entry name" value="GST_UstS-like_C"/>
</dbReference>
<dbReference type="AlphaFoldDB" id="A0AAN6W7M7"/>
<dbReference type="SUPFAM" id="SSF47616">
    <property type="entry name" value="GST C-terminal domain-like"/>
    <property type="match status" value="1"/>
</dbReference>